<evidence type="ECO:0000256" key="1">
    <source>
        <dbReference type="SAM" id="MobiDB-lite"/>
    </source>
</evidence>
<feature type="non-terminal residue" evidence="2">
    <location>
        <position position="159"/>
    </location>
</feature>
<feature type="region of interest" description="Disordered" evidence="1">
    <location>
        <begin position="1"/>
        <end position="159"/>
    </location>
</feature>
<feature type="compositionally biased region" description="Basic residues" evidence="1">
    <location>
        <begin position="36"/>
        <end position="51"/>
    </location>
</feature>
<feature type="compositionally biased region" description="Basic residues" evidence="1">
    <location>
        <begin position="13"/>
        <end position="25"/>
    </location>
</feature>
<reference evidence="2" key="1">
    <citation type="submission" date="2020-02" db="EMBL/GenBank/DDBJ databases">
        <authorList>
            <person name="Meier V. D."/>
        </authorList>
    </citation>
    <scope>NUCLEOTIDE SEQUENCE</scope>
    <source>
        <strain evidence="2">AVDCRST_MAG50</strain>
    </source>
</reference>
<feature type="compositionally biased region" description="Basic residues" evidence="1">
    <location>
        <begin position="146"/>
        <end position="159"/>
    </location>
</feature>
<gene>
    <name evidence="2" type="ORF">AVDCRST_MAG50-229</name>
</gene>
<accession>A0A6J4H9U3</accession>
<name>A0A6J4H9U3_9ACTN</name>
<feature type="compositionally biased region" description="Basic and acidic residues" evidence="1">
    <location>
        <begin position="94"/>
        <end position="114"/>
    </location>
</feature>
<feature type="non-terminal residue" evidence="2">
    <location>
        <position position="1"/>
    </location>
</feature>
<protein>
    <submittedName>
        <fullName evidence="2">Uncharacterized protein</fullName>
    </submittedName>
</protein>
<proteinExistence type="predicted"/>
<evidence type="ECO:0000313" key="2">
    <source>
        <dbReference type="EMBL" id="CAA9216220.1"/>
    </source>
</evidence>
<dbReference type="AlphaFoldDB" id="A0A6J4H9U3"/>
<sequence length="159" mass="17999">EPHRHLGMALHDRPHRRPPRRRVGSAHRAPGLPRRSPVRRLPGRTRHRAQRPHQSPEPPRRAGRAVSSAVSRAAPPPPLSPDRQGPGHLPDPCGDGRVRREVAQWTRRGTDHAPPHPLWTRHASRDGVRPLRRGTSRSRDACSARSRPRVVHVGHRHRV</sequence>
<organism evidence="2">
    <name type="scientific">uncultured Acidimicrobiales bacterium</name>
    <dbReference type="NCBI Taxonomy" id="310071"/>
    <lineage>
        <taxon>Bacteria</taxon>
        <taxon>Bacillati</taxon>
        <taxon>Actinomycetota</taxon>
        <taxon>Acidimicrobiia</taxon>
        <taxon>Acidimicrobiales</taxon>
        <taxon>environmental samples</taxon>
    </lineage>
</organism>
<feature type="compositionally biased region" description="Low complexity" evidence="1">
    <location>
        <begin position="64"/>
        <end position="73"/>
    </location>
</feature>
<dbReference type="EMBL" id="CADCTF010000017">
    <property type="protein sequence ID" value="CAA9216220.1"/>
    <property type="molecule type" value="Genomic_DNA"/>
</dbReference>